<dbReference type="Proteomes" id="UP000823619">
    <property type="component" value="Unassembled WGS sequence"/>
</dbReference>
<keyword evidence="2" id="KW-0479">Metal-binding</keyword>
<organism evidence="3 4">
    <name type="scientific">Candidatus Cryptobacteroides merdavium</name>
    <dbReference type="NCBI Taxonomy" id="2840769"/>
    <lineage>
        <taxon>Bacteria</taxon>
        <taxon>Pseudomonadati</taxon>
        <taxon>Bacteroidota</taxon>
        <taxon>Bacteroidia</taxon>
        <taxon>Bacteroidales</taxon>
        <taxon>Candidatus Cryptobacteroides</taxon>
    </lineage>
</organism>
<dbReference type="GO" id="GO:0016094">
    <property type="term" value="P:polyprenol biosynthetic process"/>
    <property type="evidence" value="ECO:0007669"/>
    <property type="project" value="TreeGrafter"/>
</dbReference>
<evidence type="ECO:0000313" key="4">
    <source>
        <dbReference type="Proteomes" id="UP000823619"/>
    </source>
</evidence>
<keyword evidence="1 2" id="KW-0808">Transferase</keyword>
<feature type="binding site" evidence="2">
    <location>
        <position position="30"/>
    </location>
    <ligand>
        <name>substrate</name>
    </ligand>
</feature>
<dbReference type="Gene3D" id="3.40.1180.10">
    <property type="entry name" value="Decaprenyl diphosphate synthase-like"/>
    <property type="match status" value="1"/>
</dbReference>
<feature type="binding site" evidence="2">
    <location>
        <begin position="194"/>
        <end position="196"/>
    </location>
    <ligand>
        <name>substrate</name>
    </ligand>
</feature>
<dbReference type="PROSITE" id="PS01066">
    <property type="entry name" value="UPP_SYNTHASE"/>
    <property type="match status" value="1"/>
</dbReference>
<feature type="binding site" evidence="2">
    <location>
        <begin position="62"/>
        <end position="64"/>
    </location>
    <ligand>
        <name>substrate</name>
    </ligand>
</feature>
<dbReference type="CDD" id="cd00475">
    <property type="entry name" value="Cis_IPPS"/>
    <property type="match status" value="1"/>
</dbReference>
<reference evidence="3" key="2">
    <citation type="journal article" date="2021" name="PeerJ">
        <title>Extensive microbial diversity within the chicken gut microbiome revealed by metagenomics and culture.</title>
        <authorList>
            <person name="Gilroy R."/>
            <person name="Ravi A."/>
            <person name="Getino M."/>
            <person name="Pursley I."/>
            <person name="Horton D.L."/>
            <person name="Alikhan N.F."/>
            <person name="Baker D."/>
            <person name="Gharbi K."/>
            <person name="Hall N."/>
            <person name="Watson M."/>
            <person name="Adriaenssens E.M."/>
            <person name="Foster-Nyarko E."/>
            <person name="Jarju S."/>
            <person name="Secka A."/>
            <person name="Antonio M."/>
            <person name="Oren A."/>
            <person name="Chaudhuri R.R."/>
            <person name="La Ragione R."/>
            <person name="Hildebrand F."/>
            <person name="Pallen M.J."/>
        </authorList>
    </citation>
    <scope>NUCLEOTIDE SEQUENCE</scope>
    <source>
        <strain evidence="3">D5-748</strain>
    </source>
</reference>
<dbReference type="EMBL" id="JADIMO010000092">
    <property type="protein sequence ID" value="MBO8445436.1"/>
    <property type="molecule type" value="Genomic_DNA"/>
</dbReference>
<dbReference type="InterPro" id="IPR036424">
    <property type="entry name" value="UPP_synth-like_sf"/>
</dbReference>
<comment type="function">
    <text evidence="2">Catalyzes the condensation of isopentenyl diphosphate (IPP) with allylic pyrophosphates generating different type of terpenoids.</text>
</comment>
<dbReference type="Pfam" id="PF01255">
    <property type="entry name" value="Prenyltransf"/>
    <property type="match status" value="1"/>
</dbReference>
<dbReference type="SUPFAM" id="SSF64005">
    <property type="entry name" value="Undecaprenyl diphosphate synthase"/>
    <property type="match status" value="1"/>
</dbReference>
<feature type="binding site" evidence="2">
    <location>
        <position position="188"/>
    </location>
    <ligand>
        <name>substrate</name>
    </ligand>
</feature>
<evidence type="ECO:0000256" key="2">
    <source>
        <dbReference type="HAMAP-Rule" id="MF_01139"/>
    </source>
</evidence>
<feature type="binding site" evidence="2">
    <location>
        <begin position="18"/>
        <end position="21"/>
    </location>
    <ligand>
        <name>substrate</name>
    </ligand>
</feature>
<dbReference type="PANTHER" id="PTHR10291">
    <property type="entry name" value="DEHYDRODOLICHYL DIPHOSPHATE SYNTHASE FAMILY MEMBER"/>
    <property type="match status" value="1"/>
</dbReference>
<reference evidence="3" key="1">
    <citation type="submission" date="2020-10" db="EMBL/GenBank/DDBJ databases">
        <authorList>
            <person name="Gilroy R."/>
        </authorList>
    </citation>
    <scope>NUCLEOTIDE SEQUENCE</scope>
    <source>
        <strain evidence="3">D5-748</strain>
    </source>
</reference>
<name>A0A9D9EF74_9BACT</name>
<feature type="binding site" evidence="2">
    <location>
        <position position="34"/>
    </location>
    <ligand>
        <name>substrate</name>
    </ligand>
</feature>
<evidence type="ECO:0000313" key="3">
    <source>
        <dbReference type="EMBL" id="MBO8445436.1"/>
    </source>
</evidence>
<protein>
    <recommendedName>
        <fullName evidence="2">Isoprenyl transferase</fullName>
        <ecNumber evidence="2">2.5.1.-</ecNumber>
    </recommendedName>
</protein>
<dbReference type="HAMAP" id="MF_01139">
    <property type="entry name" value="ISPT"/>
    <property type="match status" value="1"/>
</dbReference>
<feature type="binding site" evidence="2">
    <location>
        <position position="17"/>
    </location>
    <ligand>
        <name>Mg(2+)</name>
        <dbReference type="ChEBI" id="CHEBI:18420"/>
    </ligand>
</feature>
<keyword evidence="2" id="KW-0460">Magnesium</keyword>
<sequence>MEEDKKIIPRHVSIIMDGNGRWACERGKERVFGHAAGVESVRACTEAAVEEGVKYLSLFAFSEENWGRPEDEVHTLMELMVKAMKEELPTLMKNDVRFVVLGNRGRLSDSLNAMIDDCMQTTASNGRLTLVVFLSYSGKWDILQAAKGLLEELAGHPERKEELLGMDIMEFGKRLVTADIPDPDLIIRTSGECRLSNYMLWQAAYSEFIFTDVLWPDFRKPEFRAALAEYAKRDRRYGKVK</sequence>
<comment type="cofactor">
    <cofactor evidence="2">
        <name>Mg(2+)</name>
        <dbReference type="ChEBI" id="CHEBI:18420"/>
    </cofactor>
    <text evidence="2">Binds 2 magnesium ions per subunit.</text>
</comment>
<feature type="active site" evidence="2">
    <location>
        <position position="17"/>
    </location>
</feature>
<feature type="binding site" evidence="2">
    <location>
        <position position="207"/>
    </location>
    <ligand>
        <name>Mg(2+)</name>
        <dbReference type="ChEBI" id="CHEBI:18420"/>
    </ligand>
</feature>
<dbReference type="InterPro" id="IPR018520">
    <property type="entry name" value="UPP_synth-like_CS"/>
</dbReference>
<feature type="binding site" evidence="2">
    <location>
        <position position="66"/>
    </location>
    <ligand>
        <name>substrate</name>
    </ligand>
</feature>
<dbReference type="AlphaFoldDB" id="A0A9D9EF74"/>
<dbReference type="FunFam" id="3.40.1180.10:FF:000001">
    <property type="entry name" value="(2E,6E)-farnesyl-diphosphate-specific ditrans,polycis-undecaprenyl-diphosphate synthase"/>
    <property type="match status" value="1"/>
</dbReference>
<feature type="active site" description="Proton acceptor" evidence="2">
    <location>
        <position position="65"/>
    </location>
</feature>
<comment type="similarity">
    <text evidence="2">Belongs to the UPP synthase family.</text>
</comment>
<dbReference type="GO" id="GO:0000287">
    <property type="term" value="F:magnesium ion binding"/>
    <property type="evidence" value="ECO:0007669"/>
    <property type="project" value="UniProtKB-UniRule"/>
</dbReference>
<evidence type="ECO:0000256" key="1">
    <source>
        <dbReference type="ARBA" id="ARBA00022679"/>
    </source>
</evidence>
<dbReference type="InterPro" id="IPR001441">
    <property type="entry name" value="UPP_synth-like"/>
</dbReference>
<dbReference type="GO" id="GO:0005829">
    <property type="term" value="C:cytosol"/>
    <property type="evidence" value="ECO:0007669"/>
    <property type="project" value="TreeGrafter"/>
</dbReference>
<comment type="caution">
    <text evidence="3">The sequence shown here is derived from an EMBL/GenBank/DDBJ whole genome shotgun (WGS) entry which is preliminary data.</text>
</comment>
<proteinExistence type="inferred from homology"/>
<comment type="subunit">
    <text evidence="2">Homodimer.</text>
</comment>
<feature type="binding site" evidence="2">
    <location>
        <position position="68"/>
    </location>
    <ligand>
        <name>substrate</name>
    </ligand>
</feature>
<dbReference type="NCBIfam" id="TIGR00055">
    <property type="entry name" value="uppS"/>
    <property type="match status" value="1"/>
</dbReference>
<gene>
    <name evidence="3" type="primary">uppS</name>
    <name evidence="3" type="ORF">IAC23_07065</name>
</gene>
<dbReference type="PANTHER" id="PTHR10291:SF0">
    <property type="entry name" value="DEHYDRODOLICHYL DIPHOSPHATE SYNTHASE 2"/>
    <property type="match status" value="1"/>
</dbReference>
<feature type="binding site" evidence="2">
    <location>
        <position position="22"/>
    </location>
    <ligand>
        <name>substrate</name>
    </ligand>
</feature>
<dbReference type="EC" id="2.5.1.-" evidence="2"/>
<accession>A0A9D9EF74</accession>
<dbReference type="GO" id="GO:0008834">
    <property type="term" value="F:ditrans,polycis-undecaprenyl-diphosphate synthase [(2E,6E)-farnesyl-diphosphate specific] activity"/>
    <property type="evidence" value="ECO:0007669"/>
    <property type="project" value="TreeGrafter"/>
</dbReference>